<evidence type="ECO:0000313" key="2">
    <source>
        <dbReference type="Proteomes" id="UP000562492"/>
    </source>
</evidence>
<organism evidence="1 2">
    <name type="scientific">Comamonas odontotermitis</name>
    <dbReference type="NCBI Taxonomy" id="379895"/>
    <lineage>
        <taxon>Bacteria</taxon>
        <taxon>Pseudomonadati</taxon>
        <taxon>Pseudomonadota</taxon>
        <taxon>Betaproteobacteria</taxon>
        <taxon>Burkholderiales</taxon>
        <taxon>Comamonadaceae</taxon>
        <taxon>Comamonas</taxon>
    </lineage>
</organism>
<protein>
    <submittedName>
        <fullName evidence="1">Uncharacterized protein</fullName>
    </submittedName>
</protein>
<name>A0ABR6RH02_9BURK</name>
<proteinExistence type="predicted"/>
<comment type="caution">
    <text evidence="1">The sequence shown here is derived from an EMBL/GenBank/DDBJ whole genome shotgun (WGS) entry which is preliminary data.</text>
</comment>
<reference evidence="1 2" key="1">
    <citation type="submission" date="2020-08" db="EMBL/GenBank/DDBJ databases">
        <title>Functional genomics of gut bacteria from endangered species of beetles.</title>
        <authorList>
            <person name="Carlos-Shanley C."/>
        </authorList>
    </citation>
    <scope>NUCLEOTIDE SEQUENCE [LARGE SCALE GENOMIC DNA]</scope>
    <source>
        <strain evidence="1 2">S00124</strain>
    </source>
</reference>
<dbReference type="RefSeq" id="WP_184708918.1">
    <property type="nucleotide sequence ID" value="NZ_JACHKZ010000015.1"/>
</dbReference>
<sequence>MPRFLVRVGELEFTSKAPTGSLAIVEALTHFTGATGKVSVKRLNLQHAP</sequence>
<dbReference type="EMBL" id="JACHKZ010000015">
    <property type="protein sequence ID" value="MBB6578444.1"/>
    <property type="molecule type" value="Genomic_DNA"/>
</dbReference>
<accession>A0ABR6RH02</accession>
<gene>
    <name evidence="1" type="ORF">HNP33_002526</name>
</gene>
<keyword evidence="2" id="KW-1185">Reference proteome</keyword>
<evidence type="ECO:0000313" key="1">
    <source>
        <dbReference type="EMBL" id="MBB6578444.1"/>
    </source>
</evidence>
<dbReference type="Proteomes" id="UP000562492">
    <property type="component" value="Unassembled WGS sequence"/>
</dbReference>